<reference evidence="4 5" key="1">
    <citation type="submission" date="2021-09" db="EMBL/GenBank/DDBJ databases">
        <title>Aeromonas schubertii isolated from Asian sea bass.</title>
        <authorList>
            <person name="Pinpimai K."/>
        </authorList>
    </citation>
    <scope>NUCLEOTIDE SEQUENCE [LARGE SCALE GENOMIC DNA]</scope>
    <source>
        <strain evidence="4 5">CHULA2021a</strain>
    </source>
</reference>
<dbReference type="EMBL" id="JAIRBT010000006">
    <property type="protein sequence ID" value="MBZ6065827.1"/>
    <property type="molecule type" value="Genomic_DNA"/>
</dbReference>
<dbReference type="InterPro" id="IPR011006">
    <property type="entry name" value="CheY-like_superfamily"/>
</dbReference>
<protein>
    <submittedName>
        <fullName evidence="4">SpoIIE family protein phosphatase</fullName>
    </submittedName>
</protein>
<dbReference type="Gene3D" id="3.40.50.2300">
    <property type="match status" value="1"/>
</dbReference>
<evidence type="ECO:0000256" key="2">
    <source>
        <dbReference type="PROSITE-ProRule" id="PRU00169"/>
    </source>
</evidence>
<keyword evidence="2" id="KW-0597">Phosphoprotein</keyword>
<keyword evidence="1" id="KW-0378">Hydrolase</keyword>
<gene>
    <name evidence="4" type="ORF">LA374_06380</name>
</gene>
<dbReference type="SMART" id="SM00448">
    <property type="entry name" value="REC"/>
    <property type="match status" value="1"/>
</dbReference>
<dbReference type="Proteomes" id="UP000774958">
    <property type="component" value="Unassembled WGS sequence"/>
</dbReference>
<dbReference type="PROSITE" id="PS50110">
    <property type="entry name" value="RESPONSE_REGULATORY"/>
    <property type="match status" value="1"/>
</dbReference>
<feature type="modified residue" description="4-aspartylphosphate" evidence="2">
    <location>
        <position position="191"/>
    </location>
</feature>
<keyword evidence="5" id="KW-1185">Reference proteome</keyword>
<comment type="caution">
    <text evidence="4">The sequence shown here is derived from an EMBL/GenBank/DDBJ whole genome shotgun (WGS) entry which is preliminary data.</text>
</comment>
<dbReference type="Gene3D" id="3.30.565.10">
    <property type="entry name" value="Histidine kinase-like ATPase, C-terminal domain"/>
    <property type="match status" value="1"/>
</dbReference>
<dbReference type="Pfam" id="PF00072">
    <property type="entry name" value="Response_reg"/>
    <property type="match status" value="1"/>
</dbReference>
<sequence>MERNLLQLSESATLEGVRALRRGLMLRLEQLGLESREQDRWLLGLSEAATNVVRHTRPAATRLHLTLRQQGNALVLELADDGGAPAPLGPVHHPGVAEGGYGLLLLSSLFDELSSEVHDGLNRLVLRRQGVLDSVRPTLLVIDDDRATRVLLENYLKEHYQVIAVSSPDVALGLINPSDGEGCRVDLVLSDIEMEGTDGITFRRRLMREASTGVIPFIFLTGHGDEETQSRVSALGIDDLLTKPVDKRILLRTVDRVLKRAGQLQQQWGDTLDRRYTAALRPELGPLPIGWHGALRTRNASRGGGDLLLCSGSLLWLGDVMGHDEVAKFFAHAYAGYLRGLLLSQEVQAPAMLLEHLSRIVRDDPTLGAALITGVMVRIEPGGACCWASAGHPLPWRITVAGAAPEGEIGPLPGLLPQGGYREWRVQLQPGERLLLMTDGLIEARDGGGVERELDAVLAELAPLPLESAAERLLTWFDARHPNGPDDDMTLILLEATQ</sequence>
<dbReference type="InterPro" id="IPR036890">
    <property type="entry name" value="HATPase_C_sf"/>
</dbReference>
<name>A0ABS7V9S9_9GAMM</name>
<dbReference type="SUPFAM" id="SSF52172">
    <property type="entry name" value="CheY-like"/>
    <property type="match status" value="1"/>
</dbReference>
<evidence type="ECO:0000256" key="1">
    <source>
        <dbReference type="ARBA" id="ARBA00022801"/>
    </source>
</evidence>
<evidence type="ECO:0000313" key="5">
    <source>
        <dbReference type="Proteomes" id="UP000774958"/>
    </source>
</evidence>
<dbReference type="RefSeq" id="WP_224162434.1">
    <property type="nucleotide sequence ID" value="NZ_JAIRBT010000006.1"/>
</dbReference>
<dbReference type="SMART" id="SM00331">
    <property type="entry name" value="PP2C_SIG"/>
    <property type="match status" value="1"/>
</dbReference>
<accession>A0ABS7V9S9</accession>
<dbReference type="PANTHER" id="PTHR43156">
    <property type="entry name" value="STAGE II SPORULATION PROTEIN E-RELATED"/>
    <property type="match status" value="1"/>
</dbReference>
<dbReference type="InterPro" id="IPR003594">
    <property type="entry name" value="HATPase_dom"/>
</dbReference>
<dbReference type="Pfam" id="PF07228">
    <property type="entry name" value="SpoIIE"/>
    <property type="match status" value="1"/>
</dbReference>
<organism evidence="4 5">
    <name type="scientific">Aeromonas schubertii</name>
    <dbReference type="NCBI Taxonomy" id="652"/>
    <lineage>
        <taxon>Bacteria</taxon>
        <taxon>Pseudomonadati</taxon>
        <taxon>Pseudomonadota</taxon>
        <taxon>Gammaproteobacteria</taxon>
        <taxon>Aeromonadales</taxon>
        <taxon>Aeromonadaceae</taxon>
        <taxon>Aeromonas</taxon>
    </lineage>
</organism>
<feature type="domain" description="Response regulatory" evidence="3">
    <location>
        <begin position="138"/>
        <end position="258"/>
    </location>
</feature>
<dbReference type="InterPro" id="IPR052016">
    <property type="entry name" value="Bact_Sigma-Reg"/>
</dbReference>
<dbReference type="InterPro" id="IPR001932">
    <property type="entry name" value="PPM-type_phosphatase-like_dom"/>
</dbReference>
<evidence type="ECO:0000313" key="4">
    <source>
        <dbReference type="EMBL" id="MBZ6065827.1"/>
    </source>
</evidence>
<dbReference type="Gene3D" id="3.60.40.10">
    <property type="entry name" value="PPM-type phosphatase domain"/>
    <property type="match status" value="1"/>
</dbReference>
<dbReference type="CDD" id="cd16936">
    <property type="entry name" value="HATPase_RsbW-like"/>
    <property type="match status" value="1"/>
</dbReference>
<proteinExistence type="predicted"/>
<dbReference type="InterPro" id="IPR036457">
    <property type="entry name" value="PPM-type-like_dom_sf"/>
</dbReference>
<dbReference type="CDD" id="cd00156">
    <property type="entry name" value="REC"/>
    <property type="match status" value="1"/>
</dbReference>
<dbReference type="InterPro" id="IPR001789">
    <property type="entry name" value="Sig_transdc_resp-reg_receiver"/>
</dbReference>
<dbReference type="PANTHER" id="PTHR43156:SF2">
    <property type="entry name" value="STAGE II SPORULATION PROTEIN E"/>
    <property type="match status" value="1"/>
</dbReference>
<dbReference type="SUPFAM" id="SSF81606">
    <property type="entry name" value="PP2C-like"/>
    <property type="match status" value="1"/>
</dbReference>
<dbReference type="Pfam" id="PF13581">
    <property type="entry name" value="HATPase_c_2"/>
    <property type="match status" value="1"/>
</dbReference>
<evidence type="ECO:0000259" key="3">
    <source>
        <dbReference type="PROSITE" id="PS50110"/>
    </source>
</evidence>